<dbReference type="PANTHER" id="PTHR38599">
    <property type="entry name" value="CUPIN DOMAIN PROTEIN (AFU_ORTHOLOGUE AFUA_3G13620)"/>
    <property type="match status" value="1"/>
</dbReference>
<dbReference type="InterPro" id="IPR011051">
    <property type="entry name" value="RmlC_Cupin_sf"/>
</dbReference>
<dbReference type="CDD" id="cd02234">
    <property type="entry name" value="cupin_BLR7677-like"/>
    <property type="match status" value="1"/>
</dbReference>
<evidence type="ECO:0000259" key="1">
    <source>
        <dbReference type="Pfam" id="PF07883"/>
    </source>
</evidence>
<reference evidence="2 3" key="1">
    <citation type="submission" date="2014-12" db="EMBL/GenBank/DDBJ databases">
        <title>16Stimator: statistical estimation of ribosomal gene copy numbers from draft genome assemblies.</title>
        <authorList>
            <person name="Perisin M.A."/>
            <person name="Vetter M."/>
            <person name="Gilbert J.A."/>
            <person name="Bergelson J."/>
        </authorList>
    </citation>
    <scope>NUCLEOTIDE SEQUENCE [LARGE SCALE GENOMIC DNA]</scope>
    <source>
        <strain evidence="2 3">MEDvA23</strain>
    </source>
</reference>
<comment type="caution">
    <text evidence="2">The sequence shown here is derived from an EMBL/GenBank/DDBJ whole genome shotgun (WGS) entry which is preliminary data.</text>
</comment>
<dbReference type="Pfam" id="PF07883">
    <property type="entry name" value="Cupin_2"/>
    <property type="match status" value="1"/>
</dbReference>
<dbReference type="SUPFAM" id="SSF51182">
    <property type="entry name" value="RmlC-like cupins"/>
    <property type="match status" value="1"/>
</dbReference>
<dbReference type="Gene3D" id="2.60.120.10">
    <property type="entry name" value="Jelly Rolls"/>
    <property type="match status" value="1"/>
</dbReference>
<dbReference type="OrthoDB" id="9813436at2"/>
<evidence type="ECO:0000313" key="3">
    <source>
        <dbReference type="Proteomes" id="UP000032067"/>
    </source>
</evidence>
<organism evidence="2 3">
    <name type="scientific">Variovorax paradoxus</name>
    <dbReference type="NCBI Taxonomy" id="34073"/>
    <lineage>
        <taxon>Bacteria</taxon>
        <taxon>Pseudomonadati</taxon>
        <taxon>Pseudomonadota</taxon>
        <taxon>Betaproteobacteria</taxon>
        <taxon>Burkholderiales</taxon>
        <taxon>Comamonadaceae</taxon>
        <taxon>Variovorax</taxon>
    </lineage>
</organism>
<accession>A0A0D0MME2</accession>
<proteinExistence type="predicted"/>
<dbReference type="EMBL" id="JXQQ01000028">
    <property type="protein sequence ID" value="KIQ32129.1"/>
    <property type="molecule type" value="Genomic_DNA"/>
</dbReference>
<dbReference type="AlphaFoldDB" id="A0A0D0MME2"/>
<dbReference type="InterPro" id="IPR014710">
    <property type="entry name" value="RmlC-like_jellyroll"/>
</dbReference>
<dbReference type="PANTHER" id="PTHR38599:SF1">
    <property type="entry name" value="CUPIN DOMAIN PROTEIN (AFU_ORTHOLOGUE AFUA_3G13620)"/>
    <property type="match status" value="1"/>
</dbReference>
<gene>
    <name evidence="2" type="ORF">RT97_13890</name>
</gene>
<sequence length="177" mass="18258">MKAIRLHRSQVGAGVATLSLVLAAGWALMPHGGKQEAAQWLDDVCSAVSRPMFSSAPAPAGSGEAARPATLSKVISCEPLPHVPGKSVTTVIVDFPPLAYSPAHRHPGSVTAIILEGTIRSQLGGGPVGTYKTGETFFEPPGTLHLFAENPDPAEPARLVAVFVADANCGPLVLPPD</sequence>
<dbReference type="InterPro" id="IPR013096">
    <property type="entry name" value="Cupin_2"/>
</dbReference>
<protein>
    <submittedName>
        <fullName evidence="2">Cupin</fullName>
    </submittedName>
</protein>
<dbReference type="Proteomes" id="UP000032067">
    <property type="component" value="Unassembled WGS sequence"/>
</dbReference>
<evidence type="ECO:0000313" key="2">
    <source>
        <dbReference type="EMBL" id="KIQ32129.1"/>
    </source>
</evidence>
<feature type="domain" description="Cupin type-2" evidence="1">
    <location>
        <begin position="92"/>
        <end position="163"/>
    </location>
</feature>
<dbReference type="RefSeq" id="WP_042579345.1">
    <property type="nucleotide sequence ID" value="NZ_JXQQ01000028.1"/>
</dbReference>
<name>A0A0D0MME2_VARPD</name>